<dbReference type="GO" id="GO:0016853">
    <property type="term" value="F:isomerase activity"/>
    <property type="evidence" value="ECO:0007669"/>
    <property type="project" value="UniProtKB-KW"/>
</dbReference>
<dbReference type="SUPFAM" id="SSF54427">
    <property type="entry name" value="NTF2-like"/>
    <property type="match status" value="1"/>
</dbReference>
<evidence type="ECO:0000313" key="5">
    <source>
        <dbReference type="Proteomes" id="UP000181897"/>
    </source>
</evidence>
<gene>
    <name evidence="4" type="ORF">BOO69_14680</name>
</gene>
<dbReference type="Pfam" id="PF01361">
    <property type="entry name" value="Tautomerase"/>
    <property type="match status" value="1"/>
</dbReference>
<name>A0A1J0WJL9_9RHOB</name>
<dbReference type="InterPro" id="IPR037401">
    <property type="entry name" value="SnoaL-like"/>
</dbReference>
<proteinExistence type="predicted"/>
<dbReference type="OrthoDB" id="8635217at2"/>
<evidence type="ECO:0000259" key="3">
    <source>
        <dbReference type="Pfam" id="PF12680"/>
    </source>
</evidence>
<evidence type="ECO:0000256" key="1">
    <source>
        <dbReference type="ARBA" id="ARBA00023235"/>
    </source>
</evidence>
<dbReference type="SUPFAM" id="SSF55331">
    <property type="entry name" value="Tautomerase/MIF"/>
    <property type="match status" value="1"/>
</dbReference>
<feature type="domain" description="SnoaL-like" evidence="3">
    <location>
        <begin position="71"/>
        <end position="173"/>
    </location>
</feature>
<protein>
    <submittedName>
        <fullName evidence="4">Tautomerase</fullName>
    </submittedName>
</protein>
<reference evidence="4 5" key="1">
    <citation type="submission" date="2016-11" db="EMBL/GenBank/DDBJ databases">
        <title>Complete genome sequence of Sulfitobacter sp. AM1-D1, a toxic bacteria associated with marine dinoflagellate Alexandrium minutum in East China Sea.</title>
        <authorList>
            <person name="Yang Q."/>
            <person name="Zhang X."/>
            <person name="Tian X."/>
        </authorList>
    </citation>
    <scope>NUCLEOTIDE SEQUENCE [LARGE SCALE GENOMIC DNA]</scope>
    <source>
        <strain evidence="4 5">AM1-D1</strain>
    </source>
</reference>
<dbReference type="KEGG" id="suam:BOO69_14680"/>
<dbReference type="InterPro" id="IPR014347">
    <property type="entry name" value="Tautomerase/MIF_sf"/>
</dbReference>
<dbReference type="Gene3D" id="3.30.429.10">
    <property type="entry name" value="Macrophage Migration Inhibitory Factor"/>
    <property type="match status" value="1"/>
</dbReference>
<evidence type="ECO:0000259" key="2">
    <source>
        <dbReference type="Pfam" id="PF01361"/>
    </source>
</evidence>
<dbReference type="Pfam" id="PF12680">
    <property type="entry name" value="SnoaL_2"/>
    <property type="match status" value="1"/>
</dbReference>
<organism evidence="4 5">
    <name type="scientific">Sulfitobacter alexandrii</name>
    <dbReference type="NCBI Taxonomy" id="1917485"/>
    <lineage>
        <taxon>Bacteria</taxon>
        <taxon>Pseudomonadati</taxon>
        <taxon>Pseudomonadota</taxon>
        <taxon>Alphaproteobacteria</taxon>
        <taxon>Rhodobacterales</taxon>
        <taxon>Roseobacteraceae</taxon>
        <taxon>Sulfitobacter</taxon>
    </lineage>
</organism>
<dbReference type="Gene3D" id="3.10.450.50">
    <property type="match status" value="1"/>
</dbReference>
<dbReference type="InterPro" id="IPR032710">
    <property type="entry name" value="NTF2-like_dom_sf"/>
</dbReference>
<dbReference type="EMBL" id="CP018076">
    <property type="protein sequence ID" value="APE44521.1"/>
    <property type="molecule type" value="Genomic_DNA"/>
</dbReference>
<dbReference type="RefSeq" id="WP_071972864.1">
    <property type="nucleotide sequence ID" value="NZ_CP018076.1"/>
</dbReference>
<dbReference type="InterPro" id="IPR004370">
    <property type="entry name" value="4-OT-like_dom"/>
</dbReference>
<dbReference type="STRING" id="1917485.BOO69_14680"/>
<keyword evidence="5" id="KW-1185">Reference proteome</keyword>
<dbReference type="Proteomes" id="UP000181897">
    <property type="component" value="Chromosome"/>
</dbReference>
<evidence type="ECO:0000313" key="4">
    <source>
        <dbReference type="EMBL" id="APE44521.1"/>
    </source>
</evidence>
<keyword evidence="1" id="KW-0413">Isomerase</keyword>
<sequence>MPVVEIHLIEGYPAEVKSRLATALTQAVRVVVPAPPEAVTVLMHDLPASDYYRGGSPRKPADALPDPAELVRAYLAAMEARDLDKARAMQGDGFVMVFPGTPPMTRLEELLDWAAPRYRFVTKRYAGFDTAPGPEAAVVYARGTLEGEWPDGTAFAGIRFIDRFEVTQGRITRQDVWNDIAETRASERTPDGRD</sequence>
<accession>A0A1J0WJL9</accession>
<dbReference type="AlphaFoldDB" id="A0A1J0WJL9"/>
<feature type="domain" description="4-oxalocrotonate tautomerase-like" evidence="2">
    <location>
        <begin position="2"/>
        <end position="56"/>
    </location>
</feature>